<organism evidence="1 2">
    <name type="scientific">Streptomyces katrae</name>
    <dbReference type="NCBI Taxonomy" id="68223"/>
    <lineage>
        <taxon>Bacteria</taxon>
        <taxon>Bacillati</taxon>
        <taxon>Actinomycetota</taxon>
        <taxon>Actinomycetes</taxon>
        <taxon>Kitasatosporales</taxon>
        <taxon>Streptomycetaceae</taxon>
        <taxon>Streptomyces</taxon>
    </lineage>
</organism>
<comment type="caution">
    <text evidence="1">The sequence shown here is derived from an EMBL/GenBank/DDBJ whole genome shotgun (WGS) entry which is preliminary data.</text>
</comment>
<proteinExistence type="predicted"/>
<accession>A0A0F4JSC8</accession>
<dbReference type="EMBL" id="JZWV01000120">
    <property type="protein sequence ID" value="KJY37070.1"/>
    <property type="molecule type" value="Genomic_DNA"/>
</dbReference>
<gene>
    <name evidence="1" type="ORF">VR44_06605</name>
</gene>
<name>A0A0F4JSC8_9ACTN</name>
<evidence type="ECO:0000313" key="2">
    <source>
        <dbReference type="Proteomes" id="UP000033551"/>
    </source>
</evidence>
<dbReference type="PATRIC" id="fig|68223.7.peg.3238"/>
<protein>
    <submittedName>
        <fullName evidence="1">Uncharacterized protein</fullName>
    </submittedName>
</protein>
<dbReference type="AlphaFoldDB" id="A0A0F4JSC8"/>
<evidence type="ECO:0000313" key="1">
    <source>
        <dbReference type="EMBL" id="KJY37070.1"/>
    </source>
</evidence>
<keyword evidence="2" id="KW-1185">Reference proteome</keyword>
<dbReference type="Proteomes" id="UP000033551">
    <property type="component" value="Unassembled WGS sequence"/>
</dbReference>
<reference evidence="1 2" key="1">
    <citation type="submission" date="2015-02" db="EMBL/GenBank/DDBJ databases">
        <authorList>
            <person name="Ju K.-S."/>
            <person name="Doroghazi J.R."/>
            <person name="Metcalf W."/>
        </authorList>
    </citation>
    <scope>NUCLEOTIDE SEQUENCE [LARGE SCALE GENOMIC DNA]</scope>
    <source>
        <strain evidence="1 2">NRRL ISP-5550</strain>
    </source>
</reference>
<sequence>MTIAQDVFQPEQYRALLVTFRPVDYIEHWHDGFGKTQPAVVSEFSPLEQVVNSGPKKRRKDVSPKERVLEQLLGAEDPGEAVPVEKPEARLVTVKHVYLVEALRAAQGMQGICAGWIVHVQTPWVLMPPTVSEYGRVFQHCQALGWL</sequence>